<dbReference type="Pfam" id="PF03724">
    <property type="entry name" value="META"/>
    <property type="match status" value="1"/>
</dbReference>
<feature type="domain" description="DUF306" evidence="2">
    <location>
        <begin position="279"/>
        <end position="374"/>
    </location>
</feature>
<accession>A0A3P3DU27</accession>
<gene>
    <name evidence="3" type="ORF">EG244_07300</name>
</gene>
<feature type="chain" id="PRO_5018083705" evidence="1">
    <location>
        <begin position="24"/>
        <end position="383"/>
    </location>
</feature>
<evidence type="ECO:0000313" key="3">
    <source>
        <dbReference type="EMBL" id="RRH76208.1"/>
    </source>
</evidence>
<evidence type="ECO:0000256" key="1">
    <source>
        <dbReference type="SAM" id="SignalP"/>
    </source>
</evidence>
<dbReference type="Proteomes" id="UP000282125">
    <property type="component" value="Unassembled WGS sequence"/>
</dbReference>
<keyword evidence="1" id="KW-0732">Signal</keyword>
<keyword evidence="4" id="KW-1185">Reference proteome</keyword>
<proteinExistence type="predicted"/>
<evidence type="ECO:0000259" key="2">
    <source>
        <dbReference type="Pfam" id="PF03724"/>
    </source>
</evidence>
<dbReference type="InterPro" id="IPR038670">
    <property type="entry name" value="HslJ-like_sf"/>
</dbReference>
<protein>
    <submittedName>
        <fullName evidence="3">META domain-containing protein</fullName>
    </submittedName>
</protein>
<evidence type="ECO:0000313" key="4">
    <source>
        <dbReference type="Proteomes" id="UP000282125"/>
    </source>
</evidence>
<dbReference type="InterPro" id="IPR005184">
    <property type="entry name" value="DUF306_Meta_HslJ"/>
</dbReference>
<dbReference type="OrthoDB" id="7777568at2"/>
<dbReference type="RefSeq" id="WP_124964347.1">
    <property type="nucleotide sequence ID" value="NZ_RRAZ01000008.1"/>
</dbReference>
<name>A0A3P3DU27_9RHOB</name>
<dbReference type="InterPro" id="IPR053147">
    <property type="entry name" value="Hsp_HslJ-like"/>
</dbReference>
<sequence length="383" mass="40312">MKILSVSAALALPLLVLPALVQAQAQTHPVVMGRHEVIFRSPSDQPGVFYIDTTSGQSLEVEGVFPPDPVMRNPDGSNLLLKIATTTARCPVQFAWLQTGGPQIRMTESFGTCSMSYQPDPAGLAIEQPGMGQEVNQIRFALSGERVTVSDAGPLALGIDLSDPASLAGQSPRAVLTAAETRERFLAILPGDSLGWLAAAIEADAPEGMVVADGWLVGTGQHANPALEDRAAIAISLADGRVIAAHWAADGGQWFGRGADLVLADPRGPVGAGFPKPEDLSGVWQVTLMRNQPVTPGVTVDFRAGGSIGGEAQCNFYKGDYQLPAPGEITISSLGATRRACPELGAEQQLLMLLQSMTQVKFNDPGIWLGNDSGDSLELERAQ</sequence>
<dbReference type="PANTHER" id="PTHR35535">
    <property type="entry name" value="HEAT SHOCK PROTEIN HSLJ"/>
    <property type="match status" value="1"/>
</dbReference>
<comment type="caution">
    <text evidence="3">The sequence shown here is derived from an EMBL/GenBank/DDBJ whole genome shotgun (WGS) entry which is preliminary data.</text>
</comment>
<dbReference type="PANTHER" id="PTHR35535:SF1">
    <property type="entry name" value="HEAT SHOCK PROTEIN HSLJ"/>
    <property type="match status" value="1"/>
</dbReference>
<feature type="signal peptide" evidence="1">
    <location>
        <begin position="1"/>
        <end position="23"/>
    </location>
</feature>
<dbReference type="Gene3D" id="2.40.128.270">
    <property type="match status" value="1"/>
</dbReference>
<dbReference type="AlphaFoldDB" id="A0A3P3DU27"/>
<organism evidence="3 4">
    <name type="scientific">Falsigemmobacter faecalis</name>
    <dbReference type="NCBI Taxonomy" id="2488730"/>
    <lineage>
        <taxon>Bacteria</taxon>
        <taxon>Pseudomonadati</taxon>
        <taxon>Pseudomonadota</taxon>
        <taxon>Alphaproteobacteria</taxon>
        <taxon>Rhodobacterales</taxon>
        <taxon>Paracoccaceae</taxon>
        <taxon>Falsigemmobacter</taxon>
    </lineage>
</organism>
<reference evidence="3 4" key="1">
    <citation type="submission" date="2018-11" db="EMBL/GenBank/DDBJ databases">
        <title>Gemmobacter sp. nov., YIM 102744-1 draft genome.</title>
        <authorList>
            <person name="Li G."/>
            <person name="Jiang Y."/>
        </authorList>
    </citation>
    <scope>NUCLEOTIDE SEQUENCE [LARGE SCALE GENOMIC DNA]</scope>
    <source>
        <strain evidence="3 4">YIM 102744-1</strain>
    </source>
</reference>
<dbReference type="EMBL" id="RRAZ01000008">
    <property type="protein sequence ID" value="RRH76208.1"/>
    <property type="molecule type" value="Genomic_DNA"/>
</dbReference>